<evidence type="ECO:0000256" key="2">
    <source>
        <dbReference type="ARBA" id="ARBA00022448"/>
    </source>
</evidence>
<evidence type="ECO:0000256" key="8">
    <source>
        <dbReference type="ARBA" id="ARBA00023170"/>
    </source>
</evidence>
<feature type="domain" description="TonB-dependent receptor plug" evidence="14">
    <location>
        <begin position="115"/>
        <end position="233"/>
    </location>
</feature>
<evidence type="ECO:0000256" key="11">
    <source>
        <dbReference type="RuleBase" id="RU003357"/>
    </source>
</evidence>
<keyword evidence="5 12" id="KW-0732">Signal</keyword>
<comment type="subcellular location">
    <subcellularLocation>
        <location evidence="1 10">Cell outer membrane</location>
        <topology evidence="1 10">Multi-pass membrane protein</topology>
    </subcellularLocation>
</comment>
<evidence type="ECO:0000256" key="12">
    <source>
        <dbReference type="SAM" id="SignalP"/>
    </source>
</evidence>
<dbReference type="GO" id="GO:0044718">
    <property type="term" value="P:siderophore transmembrane transport"/>
    <property type="evidence" value="ECO:0007669"/>
    <property type="project" value="TreeGrafter"/>
</dbReference>
<keyword evidence="2 10" id="KW-0813">Transport</keyword>
<name>A0A9D2FZ00_9BACT</name>
<evidence type="ECO:0000256" key="4">
    <source>
        <dbReference type="ARBA" id="ARBA00022692"/>
    </source>
</evidence>
<dbReference type="PANTHER" id="PTHR30069">
    <property type="entry name" value="TONB-DEPENDENT OUTER MEMBRANE RECEPTOR"/>
    <property type="match status" value="1"/>
</dbReference>
<comment type="similarity">
    <text evidence="10 11">Belongs to the TonB-dependent receptor family.</text>
</comment>
<dbReference type="Pfam" id="PF00593">
    <property type="entry name" value="TonB_dep_Rec_b-barrel"/>
    <property type="match status" value="1"/>
</dbReference>
<evidence type="ECO:0000256" key="3">
    <source>
        <dbReference type="ARBA" id="ARBA00022452"/>
    </source>
</evidence>
<evidence type="ECO:0000256" key="10">
    <source>
        <dbReference type="PROSITE-ProRule" id="PRU01360"/>
    </source>
</evidence>
<dbReference type="NCBIfam" id="TIGR04056">
    <property type="entry name" value="OMP_RagA_SusC"/>
    <property type="match status" value="1"/>
</dbReference>
<reference evidence="15" key="1">
    <citation type="journal article" date="2021" name="PeerJ">
        <title>Extensive microbial diversity within the chicken gut microbiome revealed by metagenomics and culture.</title>
        <authorList>
            <person name="Gilroy R."/>
            <person name="Ravi A."/>
            <person name="Getino M."/>
            <person name="Pursley I."/>
            <person name="Horton D.L."/>
            <person name="Alikhan N.F."/>
            <person name="Baker D."/>
            <person name="Gharbi K."/>
            <person name="Hall N."/>
            <person name="Watson M."/>
            <person name="Adriaenssens E.M."/>
            <person name="Foster-Nyarko E."/>
            <person name="Jarju S."/>
            <person name="Secka A."/>
            <person name="Antonio M."/>
            <person name="Oren A."/>
            <person name="Chaudhuri R.R."/>
            <person name="La Ragione R."/>
            <person name="Hildebrand F."/>
            <person name="Pallen M.J."/>
        </authorList>
    </citation>
    <scope>NUCLEOTIDE SEQUENCE</scope>
    <source>
        <strain evidence="15">ChiHecec3B27-8219</strain>
    </source>
</reference>
<evidence type="ECO:0000259" key="13">
    <source>
        <dbReference type="Pfam" id="PF00593"/>
    </source>
</evidence>
<dbReference type="InterPro" id="IPR037066">
    <property type="entry name" value="Plug_dom_sf"/>
</dbReference>
<evidence type="ECO:0000256" key="9">
    <source>
        <dbReference type="ARBA" id="ARBA00023237"/>
    </source>
</evidence>
<dbReference type="GO" id="GO:0009279">
    <property type="term" value="C:cell outer membrane"/>
    <property type="evidence" value="ECO:0007669"/>
    <property type="project" value="UniProtKB-SubCell"/>
</dbReference>
<dbReference type="SUPFAM" id="SSF49464">
    <property type="entry name" value="Carboxypeptidase regulatory domain-like"/>
    <property type="match status" value="1"/>
</dbReference>
<sequence length="1040" mass="115620">MEKRLMMFIAGLFLSMGVALAQTQVNGTVTSADDGEPVIGASIRVEGTKTGTVTDINGNFQLSAPAGSTLVISYLGMESQKVKAGSNLRVSLQTDSHSLEEVIVTGYGVTRKAAFTGAANTLSEDMISNKIDPNPIKALEGTIPGLQMNIGSGQPGAPATIFLRGRNSLNSGTQPLYVIDGMPFDNSVVGMRASEGTETSPLSTINAQDIESITVLKDATATSIYGARAANGVIVITTKRGSVGKPKVNFTAKLGFNEMPSYTDKYKLVNADQNIEMATEAMLNSYNENGLNSTFGLYNTVYGLGLDYTKQGAEEFYDFFTGGWLSNYRATGKQTNWLDEVTQTGLIQSYSVDVSGGGNNANSPVYYASFAYDSNESMMKGKDLSRYSFRFNMDHQASKWIKYGFNTNLSYTKINNGAGGGYYSDPLTQAFMMNPMTSVYDDEGNWNFDTTTGYNPVAMRSKNGDVNNMKQYRVLWSPYLQINFTPDLFFISRFGLDAYFLDEFGFWSFLQPQGAEMNGMGENTNSSSFMMTITNTLNYVKTFNDKHHLNLMLGQEGQKTRYKQAYLAGSNYPVDDKPDVGLAAVPGSAATARTELILNSYFFNGQYDYANKYYLSASLRADGSSRFADGNRWSTFWSVGAKYRLSEEKFMESTKSWLSDLAIRASYGTTGNQEVGSGYYAASDLYSYIGYLYNGMAGMVYTQMGNKDLQWETTKKFNVGLDFTLFNRVNVSLDYYNHQTTDMVFAMPLSFATGLSSIYRNIGKLENKGFEFTINAQIIKNKNWDWSVNVTGSTNSNKVKKLSTDNPIEGTIQITEVGRPIYQFKMKEYAGVNPENGHAMWYQYANDDPSTPDVDERTIKTENYNAAEKRYLGDANPDFFGSFGTTLRAYGFDLNVQFNYSVGAKIFSNNLVYDAQIGGSFYENYIQYVYDNRWQKPGDITDVPRLTTDPTYENSASSRFLMDGDYLKIRSLTFGYTLPKSWLRNTFINNLRVFMEAENLYTFTADNYIGMDPAGVTPDGLAAWNYPQPRSFVFGVQLGF</sequence>
<evidence type="ECO:0000256" key="5">
    <source>
        <dbReference type="ARBA" id="ARBA00022729"/>
    </source>
</evidence>
<evidence type="ECO:0000256" key="6">
    <source>
        <dbReference type="ARBA" id="ARBA00023077"/>
    </source>
</evidence>
<dbReference type="NCBIfam" id="TIGR04057">
    <property type="entry name" value="SusC_RagA_signa"/>
    <property type="match status" value="1"/>
</dbReference>
<dbReference type="InterPro" id="IPR036942">
    <property type="entry name" value="Beta-barrel_TonB_sf"/>
</dbReference>
<evidence type="ECO:0000313" key="15">
    <source>
        <dbReference type="EMBL" id="HIZ69558.1"/>
    </source>
</evidence>
<dbReference type="InterPro" id="IPR000531">
    <property type="entry name" value="Beta-barrel_TonB"/>
</dbReference>
<protein>
    <submittedName>
        <fullName evidence="15">TonB-dependent receptor</fullName>
    </submittedName>
</protein>
<evidence type="ECO:0000313" key="16">
    <source>
        <dbReference type="Proteomes" id="UP000824055"/>
    </source>
</evidence>
<dbReference type="InterPro" id="IPR023997">
    <property type="entry name" value="TonB-dep_OMP_SusC/RagA_CS"/>
</dbReference>
<dbReference type="EMBL" id="DXBE01000049">
    <property type="protein sequence ID" value="HIZ69558.1"/>
    <property type="molecule type" value="Genomic_DNA"/>
</dbReference>
<dbReference type="Gene3D" id="2.60.40.1120">
    <property type="entry name" value="Carboxypeptidase-like, regulatory domain"/>
    <property type="match status" value="1"/>
</dbReference>
<keyword evidence="9 10" id="KW-0998">Cell outer membrane</keyword>
<dbReference type="Gene3D" id="2.40.170.20">
    <property type="entry name" value="TonB-dependent receptor, beta-barrel domain"/>
    <property type="match status" value="1"/>
</dbReference>
<dbReference type="GO" id="GO:0015344">
    <property type="term" value="F:siderophore uptake transmembrane transporter activity"/>
    <property type="evidence" value="ECO:0007669"/>
    <property type="project" value="TreeGrafter"/>
</dbReference>
<dbReference type="SUPFAM" id="SSF56935">
    <property type="entry name" value="Porins"/>
    <property type="match status" value="1"/>
</dbReference>
<keyword evidence="4 10" id="KW-0812">Transmembrane</keyword>
<evidence type="ECO:0000259" key="14">
    <source>
        <dbReference type="Pfam" id="PF07715"/>
    </source>
</evidence>
<dbReference type="Proteomes" id="UP000824055">
    <property type="component" value="Unassembled WGS sequence"/>
</dbReference>
<keyword evidence="8 15" id="KW-0675">Receptor</keyword>
<dbReference type="Gene3D" id="2.170.130.10">
    <property type="entry name" value="TonB-dependent receptor, plug domain"/>
    <property type="match status" value="1"/>
</dbReference>
<dbReference type="InterPro" id="IPR012910">
    <property type="entry name" value="Plug_dom"/>
</dbReference>
<proteinExistence type="inferred from homology"/>
<dbReference type="PROSITE" id="PS52016">
    <property type="entry name" value="TONB_DEPENDENT_REC_3"/>
    <property type="match status" value="1"/>
</dbReference>
<evidence type="ECO:0000256" key="7">
    <source>
        <dbReference type="ARBA" id="ARBA00023136"/>
    </source>
</evidence>
<comment type="caution">
    <text evidence="15">The sequence shown here is derived from an EMBL/GenBank/DDBJ whole genome shotgun (WGS) entry which is preliminary data.</text>
</comment>
<feature type="signal peptide" evidence="12">
    <location>
        <begin position="1"/>
        <end position="21"/>
    </location>
</feature>
<gene>
    <name evidence="15" type="ORF">H9966_06740</name>
</gene>
<keyword evidence="6 11" id="KW-0798">TonB box</keyword>
<dbReference type="FunFam" id="2.60.40.1120:FF:000003">
    <property type="entry name" value="Outer membrane protein Omp121"/>
    <property type="match status" value="1"/>
</dbReference>
<feature type="chain" id="PRO_5039413594" evidence="12">
    <location>
        <begin position="22"/>
        <end position="1040"/>
    </location>
</feature>
<accession>A0A9D2FZ00</accession>
<dbReference type="InterPro" id="IPR008969">
    <property type="entry name" value="CarboxyPept-like_regulatory"/>
</dbReference>
<keyword evidence="7 10" id="KW-0472">Membrane</keyword>
<dbReference type="Pfam" id="PF13715">
    <property type="entry name" value="CarbopepD_reg_2"/>
    <property type="match status" value="1"/>
</dbReference>
<evidence type="ECO:0000256" key="1">
    <source>
        <dbReference type="ARBA" id="ARBA00004571"/>
    </source>
</evidence>
<keyword evidence="3 10" id="KW-1134">Transmembrane beta strand</keyword>
<feature type="domain" description="TonB-dependent receptor-like beta-barrel" evidence="13">
    <location>
        <begin position="441"/>
        <end position="902"/>
    </location>
</feature>
<dbReference type="InterPro" id="IPR039426">
    <property type="entry name" value="TonB-dep_rcpt-like"/>
</dbReference>
<dbReference type="InterPro" id="IPR023996">
    <property type="entry name" value="TonB-dep_OMP_SusC/RagA"/>
</dbReference>
<dbReference type="PANTHER" id="PTHR30069:SF29">
    <property type="entry name" value="HEMOGLOBIN AND HEMOGLOBIN-HAPTOGLOBIN-BINDING PROTEIN 1-RELATED"/>
    <property type="match status" value="1"/>
</dbReference>
<reference evidence="15" key="2">
    <citation type="submission" date="2021-04" db="EMBL/GenBank/DDBJ databases">
        <authorList>
            <person name="Gilroy R."/>
        </authorList>
    </citation>
    <scope>NUCLEOTIDE SEQUENCE</scope>
    <source>
        <strain evidence="15">ChiHecec3B27-8219</strain>
    </source>
</reference>
<dbReference type="Pfam" id="PF07715">
    <property type="entry name" value="Plug"/>
    <property type="match status" value="1"/>
</dbReference>
<organism evidence="15 16">
    <name type="scientific">Candidatus Prevotella avicola</name>
    <dbReference type="NCBI Taxonomy" id="2838738"/>
    <lineage>
        <taxon>Bacteria</taxon>
        <taxon>Pseudomonadati</taxon>
        <taxon>Bacteroidota</taxon>
        <taxon>Bacteroidia</taxon>
        <taxon>Bacteroidales</taxon>
        <taxon>Prevotellaceae</taxon>
        <taxon>Prevotella</taxon>
    </lineage>
</organism>
<dbReference type="AlphaFoldDB" id="A0A9D2FZ00"/>